<dbReference type="SUPFAM" id="SSF74788">
    <property type="entry name" value="Cullin repeat-like"/>
    <property type="match status" value="1"/>
</dbReference>
<accession>A0A9P5NMR4</accession>
<feature type="compositionally biased region" description="Polar residues" evidence="2">
    <location>
        <begin position="256"/>
        <end position="269"/>
    </location>
</feature>
<dbReference type="InterPro" id="IPR045093">
    <property type="entry name" value="Cullin"/>
</dbReference>
<dbReference type="GO" id="GO:0031625">
    <property type="term" value="F:ubiquitin protein ligase binding"/>
    <property type="evidence" value="ECO:0007669"/>
    <property type="project" value="InterPro"/>
</dbReference>
<organism evidence="4 5">
    <name type="scientific">Gymnopilus junonius</name>
    <name type="common">Spectacular rustgill mushroom</name>
    <name type="synonym">Gymnopilus spectabilis subsp. junonius</name>
    <dbReference type="NCBI Taxonomy" id="109634"/>
    <lineage>
        <taxon>Eukaryota</taxon>
        <taxon>Fungi</taxon>
        <taxon>Dikarya</taxon>
        <taxon>Basidiomycota</taxon>
        <taxon>Agaricomycotina</taxon>
        <taxon>Agaricomycetes</taxon>
        <taxon>Agaricomycetidae</taxon>
        <taxon>Agaricales</taxon>
        <taxon>Agaricineae</taxon>
        <taxon>Hymenogastraceae</taxon>
        <taxon>Gymnopilus</taxon>
    </lineage>
</organism>
<gene>
    <name evidence="4" type="ORF">CPB84DRAFT_1293806</name>
</gene>
<dbReference type="GO" id="GO:0006511">
    <property type="term" value="P:ubiquitin-dependent protein catabolic process"/>
    <property type="evidence" value="ECO:0007669"/>
    <property type="project" value="InterPro"/>
</dbReference>
<evidence type="ECO:0000256" key="1">
    <source>
        <dbReference type="ARBA" id="ARBA00006019"/>
    </source>
</evidence>
<protein>
    <submittedName>
        <fullName evidence="4">Cullin repeat-like-containing domain protein</fullName>
    </submittedName>
</protein>
<evidence type="ECO:0000259" key="3">
    <source>
        <dbReference type="Pfam" id="PF00888"/>
    </source>
</evidence>
<feature type="domain" description="Cullin N-terminal" evidence="3">
    <location>
        <begin position="25"/>
        <end position="201"/>
    </location>
</feature>
<dbReference type="Proteomes" id="UP000724874">
    <property type="component" value="Unassembled WGS sequence"/>
</dbReference>
<sequence>MAASQRSRRKVANPRGDAFSPEKTWQELSKNVKDILNHNISHLSFEENYRSAYRLVLYKGGDILYNGVKGLVIENLESLANNMVIPAFPVTTDDPVRQRTEEELLLKALREAWDYHATNMRFLSDILRYMDRNYIRSANVPSIRDMGSELFVAHIINKPAIKAQVVIAISNQLQREKDGYVINRAVVEECVDVFLNLEAFKKATAGERYAESVLPQQGQGAEPPTSSYDAAEILRLIHRSVFATMAPPTDDEDDSNPLSNTGSEYSFAPSRTDTTDYGIYARRMALSQVTFQTDFADDG</sequence>
<keyword evidence="5" id="KW-1185">Reference proteome</keyword>
<feature type="region of interest" description="Disordered" evidence="2">
    <location>
        <begin position="1"/>
        <end position="20"/>
    </location>
</feature>
<dbReference type="OrthoDB" id="27073at2759"/>
<evidence type="ECO:0000313" key="4">
    <source>
        <dbReference type="EMBL" id="KAF8894346.1"/>
    </source>
</evidence>
<name>A0A9P5NMR4_GYMJU</name>
<dbReference type="EMBL" id="JADNYJ010000064">
    <property type="protein sequence ID" value="KAF8894346.1"/>
    <property type="molecule type" value="Genomic_DNA"/>
</dbReference>
<dbReference type="AlphaFoldDB" id="A0A9P5NMR4"/>
<comment type="caution">
    <text evidence="4">The sequence shown here is derived from an EMBL/GenBank/DDBJ whole genome shotgun (WGS) entry which is preliminary data.</text>
</comment>
<dbReference type="Pfam" id="PF00888">
    <property type="entry name" value="Cullin"/>
    <property type="match status" value="1"/>
</dbReference>
<dbReference type="InterPro" id="IPR001373">
    <property type="entry name" value="Cullin_N"/>
</dbReference>
<dbReference type="Gene3D" id="1.20.1310.10">
    <property type="entry name" value="Cullin Repeats"/>
    <property type="match status" value="1"/>
</dbReference>
<evidence type="ECO:0000313" key="5">
    <source>
        <dbReference type="Proteomes" id="UP000724874"/>
    </source>
</evidence>
<comment type="similarity">
    <text evidence="1">Belongs to the cullin family.</text>
</comment>
<dbReference type="InterPro" id="IPR016159">
    <property type="entry name" value="Cullin_repeat-like_dom_sf"/>
</dbReference>
<dbReference type="PANTHER" id="PTHR11932">
    <property type="entry name" value="CULLIN"/>
    <property type="match status" value="1"/>
</dbReference>
<evidence type="ECO:0000256" key="2">
    <source>
        <dbReference type="SAM" id="MobiDB-lite"/>
    </source>
</evidence>
<feature type="compositionally biased region" description="Basic residues" evidence="2">
    <location>
        <begin position="1"/>
        <end position="12"/>
    </location>
</feature>
<feature type="region of interest" description="Disordered" evidence="2">
    <location>
        <begin position="245"/>
        <end position="269"/>
    </location>
</feature>
<proteinExistence type="inferred from homology"/>
<reference evidence="4" key="1">
    <citation type="submission" date="2020-11" db="EMBL/GenBank/DDBJ databases">
        <authorList>
            <consortium name="DOE Joint Genome Institute"/>
            <person name="Ahrendt S."/>
            <person name="Riley R."/>
            <person name="Andreopoulos W."/>
            <person name="LaButti K."/>
            <person name="Pangilinan J."/>
            <person name="Ruiz-duenas F.J."/>
            <person name="Barrasa J.M."/>
            <person name="Sanchez-Garcia M."/>
            <person name="Camarero S."/>
            <person name="Miyauchi S."/>
            <person name="Serrano A."/>
            <person name="Linde D."/>
            <person name="Babiker R."/>
            <person name="Drula E."/>
            <person name="Ayuso-Fernandez I."/>
            <person name="Pacheco R."/>
            <person name="Padilla G."/>
            <person name="Ferreira P."/>
            <person name="Barriuso J."/>
            <person name="Kellner H."/>
            <person name="Castanera R."/>
            <person name="Alfaro M."/>
            <person name="Ramirez L."/>
            <person name="Pisabarro A.G."/>
            <person name="Kuo A."/>
            <person name="Tritt A."/>
            <person name="Lipzen A."/>
            <person name="He G."/>
            <person name="Yan M."/>
            <person name="Ng V."/>
            <person name="Cullen D."/>
            <person name="Martin F."/>
            <person name="Rosso M.-N."/>
            <person name="Henrissat B."/>
            <person name="Hibbett D."/>
            <person name="Martinez A.T."/>
            <person name="Grigoriev I.V."/>
        </authorList>
    </citation>
    <scope>NUCLEOTIDE SEQUENCE</scope>
    <source>
        <strain evidence="4">AH 44721</strain>
    </source>
</reference>